<dbReference type="SUPFAM" id="SSF51338">
    <property type="entry name" value="Composite domain of metallo-dependent hydrolases"/>
    <property type="match status" value="1"/>
</dbReference>
<dbReference type="CDD" id="cd01296">
    <property type="entry name" value="Imidazolone-5PH"/>
    <property type="match status" value="1"/>
</dbReference>
<evidence type="ECO:0000256" key="2">
    <source>
        <dbReference type="ARBA" id="ARBA00012864"/>
    </source>
</evidence>
<dbReference type="SUPFAM" id="SSF51556">
    <property type="entry name" value="Metallo-dependent hydrolases"/>
    <property type="match status" value="1"/>
</dbReference>
<evidence type="ECO:0000256" key="6">
    <source>
        <dbReference type="ARBA" id="ARBA00022808"/>
    </source>
</evidence>
<gene>
    <name evidence="10" type="ORF">MNBD_IGNAVI01-2159</name>
</gene>
<keyword evidence="7" id="KW-0862">Zinc</keyword>
<dbReference type="GO" id="GO:0046872">
    <property type="term" value="F:metal ion binding"/>
    <property type="evidence" value="ECO:0007669"/>
    <property type="project" value="UniProtKB-KW"/>
</dbReference>
<keyword evidence="8" id="KW-0408">Iron</keyword>
<dbReference type="AlphaFoldDB" id="A0A3B1D0H6"/>
<dbReference type="GO" id="GO:0050480">
    <property type="term" value="F:imidazolonepropionase activity"/>
    <property type="evidence" value="ECO:0007669"/>
    <property type="project" value="UniProtKB-EC"/>
</dbReference>
<dbReference type="PANTHER" id="PTHR42752">
    <property type="entry name" value="IMIDAZOLONEPROPIONASE"/>
    <property type="match status" value="1"/>
</dbReference>
<dbReference type="Gene3D" id="2.30.40.10">
    <property type="entry name" value="Urease, subunit C, domain 1"/>
    <property type="match status" value="1"/>
</dbReference>
<keyword evidence="3" id="KW-0963">Cytoplasm</keyword>
<evidence type="ECO:0000256" key="7">
    <source>
        <dbReference type="ARBA" id="ARBA00022833"/>
    </source>
</evidence>
<reference evidence="10" key="1">
    <citation type="submission" date="2018-06" db="EMBL/GenBank/DDBJ databases">
        <authorList>
            <person name="Zhirakovskaya E."/>
        </authorList>
    </citation>
    <scope>NUCLEOTIDE SEQUENCE</scope>
</reference>
<protein>
    <recommendedName>
        <fullName evidence="2">imidazolonepropionase</fullName>
        <ecNumber evidence="2">3.5.2.7</ecNumber>
    </recommendedName>
</protein>
<feature type="domain" description="Amidohydrolase 3" evidence="9">
    <location>
        <begin position="116"/>
        <end position="411"/>
    </location>
</feature>
<name>A0A3B1D0H6_9ZZZZ</name>
<dbReference type="InterPro" id="IPR032466">
    <property type="entry name" value="Metal_Hydrolase"/>
</dbReference>
<dbReference type="EC" id="3.5.2.7" evidence="2"/>
<evidence type="ECO:0000313" key="10">
    <source>
        <dbReference type="EMBL" id="VAX25115.1"/>
    </source>
</evidence>
<dbReference type="PANTHER" id="PTHR42752:SF1">
    <property type="entry name" value="IMIDAZOLONEPROPIONASE-RELATED"/>
    <property type="match status" value="1"/>
</dbReference>
<evidence type="ECO:0000256" key="5">
    <source>
        <dbReference type="ARBA" id="ARBA00022801"/>
    </source>
</evidence>
<dbReference type="InterPro" id="IPR013108">
    <property type="entry name" value="Amidohydro_3"/>
</dbReference>
<evidence type="ECO:0000256" key="3">
    <source>
        <dbReference type="ARBA" id="ARBA00022490"/>
    </source>
</evidence>
<evidence type="ECO:0000259" key="9">
    <source>
        <dbReference type="Pfam" id="PF07969"/>
    </source>
</evidence>
<keyword evidence="5 10" id="KW-0378">Hydrolase</keyword>
<dbReference type="Gene3D" id="3.20.20.140">
    <property type="entry name" value="Metal-dependent hydrolases"/>
    <property type="match status" value="1"/>
</dbReference>
<organism evidence="10">
    <name type="scientific">hydrothermal vent metagenome</name>
    <dbReference type="NCBI Taxonomy" id="652676"/>
    <lineage>
        <taxon>unclassified sequences</taxon>
        <taxon>metagenomes</taxon>
        <taxon>ecological metagenomes</taxon>
    </lineage>
</organism>
<comment type="pathway">
    <text evidence="1">Amino-acid degradation.</text>
</comment>
<dbReference type="NCBIfam" id="TIGR01224">
    <property type="entry name" value="hutI"/>
    <property type="match status" value="1"/>
</dbReference>
<dbReference type="Pfam" id="PF07969">
    <property type="entry name" value="Amidohydro_3"/>
    <property type="match status" value="1"/>
</dbReference>
<dbReference type="HAMAP" id="MF_00372">
    <property type="entry name" value="HutI"/>
    <property type="match status" value="1"/>
</dbReference>
<dbReference type="InterPro" id="IPR005920">
    <property type="entry name" value="HutI"/>
</dbReference>
<keyword evidence="4" id="KW-0479">Metal-binding</keyword>
<dbReference type="FunFam" id="3.20.20.140:FF:000007">
    <property type="entry name" value="Imidazolonepropionase"/>
    <property type="match status" value="1"/>
</dbReference>
<dbReference type="GO" id="GO:0005737">
    <property type="term" value="C:cytoplasm"/>
    <property type="evidence" value="ECO:0007669"/>
    <property type="project" value="InterPro"/>
</dbReference>
<dbReference type="InterPro" id="IPR011059">
    <property type="entry name" value="Metal-dep_hydrolase_composite"/>
</dbReference>
<dbReference type="GO" id="GO:0019556">
    <property type="term" value="P:L-histidine catabolic process to glutamate and formamide"/>
    <property type="evidence" value="ECO:0007669"/>
    <property type="project" value="InterPro"/>
</dbReference>
<evidence type="ECO:0000256" key="8">
    <source>
        <dbReference type="ARBA" id="ARBA00023004"/>
    </source>
</evidence>
<proteinExistence type="inferred from homology"/>
<accession>A0A3B1D0H6</accession>
<keyword evidence="6" id="KW-0369">Histidine metabolism</keyword>
<evidence type="ECO:0000256" key="4">
    <source>
        <dbReference type="ARBA" id="ARBA00022723"/>
    </source>
</evidence>
<dbReference type="EMBL" id="UOGD01000291">
    <property type="protein sequence ID" value="VAX25115.1"/>
    <property type="molecule type" value="Genomic_DNA"/>
</dbReference>
<evidence type="ECO:0000256" key="1">
    <source>
        <dbReference type="ARBA" id="ARBA00005023"/>
    </source>
</evidence>
<sequence>MRTLLKNPLQIVTVNANGKKFKRGSEMNKIEVMTDHSIIIEDVRIQSFVPNDDINHDKIDKIIDVSDKVILPGLVECHTHTAFAGSRSEEFKLRLQGLTYEEIAKKGGGIIHTVESVRKSSFDDLLNIIKPRVEHFISQGITTLEIKSGYGLSFYDEIKLLQVINEMNKLFKINIVPTFLGAHTFPPEYNNDHEKYIDLIVDEMLPYIADHNLAKFCDGFCESTAFSGKQIERIFVAADKLGLKLKLHTDQFNSIGGLDVALKLNATSADHLEVLKDEDIIKFKTSNTAAVLLPGVSFFLDYDYAPARKLIEDDAIVALATDFNPGSSHIANLHLIMSLAALRMGMTIEETITAVTLNAAYALDLSDKTGSIEIGKSADFAIFDAEDYSEIVYSMGRNLNVMTIKDGEIIFSKSN</sequence>